<feature type="repeat" description="TPR" evidence="1">
    <location>
        <begin position="170"/>
        <end position="203"/>
    </location>
</feature>
<organism evidence="2 3">
    <name type="scientific">Canna indica</name>
    <name type="common">Indian-shot</name>
    <dbReference type="NCBI Taxonomy" id="4628"/>
    <lineage>
        <taxon>Eukaryota</taxon>
        <taxon>Viridiplantae</taxon>
        <taxon>Streptophyta</taxon>
        <taxon>Embryophyta</taxon>
        <taxon>Tracheophyta</taxon>
        <taxon>Spermatophyta</taxon>
        <taxon>Magnoliopsida</taxon>
        <taxon>Liliopsida</taxon>
        <taxon>Zingiberales</taxon>
        <taxon>Cannaceae</taxon>
        <taxon>Canna</taxon>
    </lineage>
</organism>
<dbReference type="Gene3D" id="1.25.40.10">
    <property type="entry name" value="Tetratricopeptide repeat domain"/>
    <property type="match status" value="1"/>
</dbReference>
<dbReference type="SMART" id="SM00028">
    <property type="entry name" value="TPR"/>
    <property type="match status" value="4"/>
</dbReference>
<dbReference type="PANTHER" id="PTHR47689">
    <property type="entry name" value="TETRATRICOPEPTIDE REPEAT (TPR)-LIKE SUPERFAMILY PROTEIN"/>
    <property type="match status" value="1"/>
</dbReference>
<dbReference type="InterPro" id="IPR019734">
    <property type="entry name" value="TPR_rpt"/>
</dbReference>
<keyword evidence="3" id="KW-1185">Reference proteome</keyword>
<dbReference type="Pfam" id="PF13424">
    <property type="entry name" value="TPR_12"/>
    <property type="match status" value="2"/>
</dbReference>
<protein>
    <recommendedName>
        <fullName evidence="4">Kinesin light chain</fullName>
    </recommendedName>
</protein>
<sequence length="316" mass="35767">MLVGLTWHYNFGSGFTWKKHQLDLMLGIILSGQTVLFLGSNQNFVFAQDSSVAEVLNENDGGQEIVTGFRRIEDGSVVSNVHTSKWRVYTDKGRDLVLEGKLDEAEKFFHAALDEAKKGFGVKDPHVASSCNNLAELYRVKKEYDKAEPLYLEAISILEETYGTDDVRVGAALHNLGQFYLALKKLEQAQKCYERALKLKGRVLGYDNPDYAHTMYHLGRVLHLQGKVDEVVDLIRESIRILEDAGLGESTTCLKRMKYFVEILLNSHQLTEAEIFQRKILHNLELSKGWDSLETVIAAEHLALTIQYLGNMYCCS</sequence>
<dbReference type="PANTHER" id="PTHR47689:SF2">
    <property type="entry name" value="TETRATRICOPEPTIDE REPEAT (TPR)-LIKE SUPERFAMILY PROTEIN"/>
    <property type="match status" value="1"/>
</dbReference>
<name>A0AAQ3KNW3_9LILI</name>
<gene>
    <name evidence="2" type="ORF">Cni_G18109</name>
</gene>
<dbReference type="InterPro" id="IPR011990">
    <property type="entry name" value="TPR-like_helical_dom_sf"/>
</dbReference>
<dbReference type="PROSITE" id="PS50005">
    <property type="entry name" value="TPR"/>
    <property type="match status" value="1"/>
</dbReference>
<keyword evidence="1" id="KW-0802">TPR repeat</keyword>
<dbReference type="Proteomes" id="UP001327560">
    <property type="component" value="Chromosome 5"/>
</dbReference>
<evidence type="ECO:0000313" key="3">
    <source>
        <dbReference type="Proteomes" id="UP001327560"/>
    </source>
</evidence>
<evidence type="ECO:0000313" key="2">
    <source>
        <dbReference type="EMBL" id="WOL09356.1"/>
    </source>
</evidence>
<evidence type="ECO:0000256" key="1">
    <source>
        <dbReference type="PROSITE-ProRule" id="PRU00339"/>
    </source>
</evidence>
<evidence type="ECO:0008006" key="4">
    <source>
        <dbReference type="Google" id="ProtNLM"/>
    </source>
</evidence>
<dbReference type="EMBL" id="CP136894">
    <property type="protein sequence ID" value="WOL09356.1"/>
    <property type="molecule type" value="Genomic_DNA"/>
</dbReference>
<proteinExistence type="predicted"/>
<accession>A0AAQ3KNW3</accession>
<dbReference type="AlphaFoldDB" id="A0AAQ3KNW3"/>
<dbReference type="SUPFAM" id="SSF48452">
    <property type="entry name" value="TPR-like"/>
    <property type="match status" value="1"/>
</dbReference>
<reference evidence="2 3" key="1">
    <citation type="submission" date="2023-10" db="EMBL/GenBank/DDBJ databases">
        <title>Chromosome-scale genome assembly provides insights into flower coloration mechanisms of Canna indica.</title>
        <authorList>
            <person name="Li C."/>
        </authorList>
    </citation>
    <scope>NUCLEOTIDE SEQUENCE [LARGE SCALE GENOMIC DNA]</scope>
    <source>
        <tissue evidence="2">Flower</tissue>
    </source>
</reference>